<evidence type="ECO:0000259" key="1">
    <source>
        <dbReference type="Pfam" id="PF01973"/>
    </source>
</evidence>
<dbReference type="PANTHER" id="PTHR41786">
    <property type="entry name" value="MOTILITY ACCESSORY FACTOR MAF"/>
    <property type="match status" value="1"/>
</dbReference>
<dbReference type="EMBL" id="JBCHKQ010000002">
    <property type="protein sequence ID" value="MEM5947687.1"/>
    <property type="molecule type" value="Genomic_DNA"/>
</dbReference>
<sequence>MIELVAAKEDCVSVRYNGRWLYHPQRPLEHARRKAERVSFYPNTLYIIVSPVLWYGADHIRNNLPAGSSVIALELENDLRELALKNIPDGLDIPLYAEDVLRHIDYSSYRRVIPVYLSSAHSLNRERYDKLLSHILSEIERFWRNKLTLIRLGHRYVRNIFSNIGLSEPVYTLPYTKNPVIVAAAGPSLEKSMLFIKKYRTKVFLTAVDTAAPVLIKHDIVPDLIIILESQIVNSFDFVGVPRDIPVLFDMSANPSTTKLFSGRKHAVVSNFAPTSLITRLKESFSLPVLPALASVGSFATYLASLMTDNIIILAGLDFYFYRGLSHARGSLFHYYILEKSSRLNPWPFLWERKLISTGMTDLYTSTHLSSFSSQIEEINTISGGRIFSVIESPLMPSVRGVDDGLFPYLPDTSIGYKVLQNWSISRRIDFLKQEKVFINIFLSALKEDKNIDADCFPEIDYIKYILPGQSVDLNNRGTRGIAISAAMEFLRRIDASVTYLKRLSDT</sequence>
<organism evidence="2 3">
    <name type="scientific">Rarispira pelagica</name>
    <dbReference type="NCBI Taxonomy" id="3141764"/>
    <lineage>
        <taxon>Bacteria</taxon>
        <taxon>Pseudomonadati</taxon>
        <taxon>Spirochaetota</taxon>
        <taxon>Spirochaetia</taxon>
        <taxon>Winmispirales</taxon>
        <taxon>Winmispiraceae</taxon>
        <taxon>Rarispira</taxon>
    </lineage>
</organism>
<reference evidence="2 3" key="1">
    <citation type="submission" date="2024-03" db="EMBL/GenBank/DDBJ databases">
        <title>Ignisphaera cupida sp. nov., a hyperthermophilic hydrolytic archaeon from a hot spring of Kamchatka, and proposal of Ignisphaeraceae fam. nov.</title>
        <authorList>
            <person name="Podosokorskaya O.A."/>
            <person name="Elcheninov A.G."/>
            <person name="Maltseva A.I."/>
            <person name="Zayulina K.S."/>
            <person name="Novikov A."/>
            <person name="Merkel A.Y."/>
        </authorList>
    </citation>
    <scope>NUCLEOTIDE SEQUENCE [LARGE SCALE GENOMIC DNA]</scope>
    <source>
        <strain evidence="2 3">38H-sp</strain>
    </source>
</reference>
<gene>
    <name evidence="2" type="ORF">WKV44_03930</name>
</gene>
<accession>A0ABU9UBY6</accession>
<keyword evidence="3" id="KW-1185">Reference proteome</keyword>
<protein>
    <submittedName>
        <fullName evidence="2">6-hydroxymethylpterin diphosphokinase MptE-like protein</fullName>
    </submittedName>
</protein>
<name>A0ABU9UBY6_9SPIR</name>
<proteinExistence type="predicted"/>
<dbReference type="Proteomes" id="UP001466331">
    <property type="component" value="Unassembled WGS sequence"/>
</dbReference>
<evidence type="ECO:0000313" key="2">
    <source>
        <dbReference type="EMBL" id="MEM5947687.1"/>
    </source>
</evidence>
<dbReference type="Pfam" id="PF01973">
    <property type="entry name" value="MptE-like"/>
    <property type="match status" value="1"/>
</dbReference>
<dbReference type="InterPro" id="IPR002826">
    <property type="entry name" value="MptE-like"/>
</dbReference>
<comment type="caution">
    <text evidence="2">The sequence shown here is derived from an EMBL/GenBank/DDBJ whole genome shotgun (WGS) entry which is preliminary data.</text>
</comment>
<dbReference type="PANTHER" id="PTHR41786:SF1">
    <property type="entry name" value="6-HYDROXYMETHYLPTERIN DIPHOSPHOKINASE MPTE-LIKE DOMAIN-CONTAINING PROTEIN"/>
    <property type="match status" value="1"/>
</dbReference>
<feature type="domain" description="6-hydroxymethylpterin diphosphokinase MptE-like" evidence="1">
    <location>
        <begin position="156"/>
        <end position="322"/>
    </location>
</feature>
<evidence type="ECO:0000313" key="3">
    <source>
        <dbReference type="Proteomes" id="UP001466331"/>
    </source>
</evidence>
<dbReference type="RefSeq" id="WP_420069138.1">
    <property type="nucleotide sequence ID" value="NZ_JBCHKQ010000002.1"/>
</dbReference>